<feature type="domain" description="CHASE" evidence="19">
    <location>
        <begin position="74"/>
        <end position="304"/>
    </location>
</feature>
<dbReference type="PROSITE" id="PS50109">
    <property type="entry name" value="HIS_KIN"/>
    <property type="match status" value="1"/>
</dbReference>
<comment type="caution">
    <text evidence="20">The sequence shown here is derived from an EMBL/GenBank/DDBJ whole genome shotgun (WGS) entry which is preliminary data.</text>
</comment>
<dbReference type="InterPro" id="IPR035965">
    <property type="entry name" value="PAS-like_dom_sf"/>
</dbReference>
<dbReference type="FunFam" id="1.10.287.130:FF:000038">
    <property type="entry name" value="Sensory transduction histidine kinase"/>
    <property type="match status" value="1"/>
</dbReference>
<feature type="coiled-coil region" evidence="14">
    <location>
        <begin position="482"/>
        <end position="513"/>
    </location>
</feature>
<evidence type="ECO:0000256" key="6">
    <source>
        <dbReference type="ARBA" id="ARBA00022692"/>
    </source>
</evidence>
<sequence>MQKNDSFFKYLPSVLIAVAGILFSLSLYYFAFRWNEMALQAEFAEKARNYHTAIKREIELNLATLRAVKAFYNASVKVERHEFHDFVQPLLKELPSIQALEWAPRVPHPERKAFENAAVREGLSSFRLKERGPGGRLERARNRDEYFPVYFVEPREGNEVAIGFDLASDEMRRRALASSRDSGKEMATGRIVLVQEQENKYGFLVFSPLYGKGKATELTGDRGRYLTGFAVGVFRVGDIVETALSEYAPKGLDVYLYDESVSGKRSFLYYHPSRLRKSAVRTEGAPSLEHTESFDVAGRKWIVRIAAVPEFGAAHSSHQPVTILSVSLFLTMVAAAFSCSVVRNNTILKAEIAERKKVEAELGRSEERFRALVENTNDVVWELNREWVCTYCSPQMRALFGYDPSEVMGRTAFEFMVYEEAMRSRAVFEAATGSGERSIRLENVCRHKDGRQISIDTNAIPFFDESGSLLGYRGISRDITERKEMEQALRNYSAELERTVEERTAELKKAKIMAESANKAKSEFLANVSHELRTPLNSVIGFSELLMDGIKGKLSEGQEECIRFIHGSGSHLLSLINDILDLSKLEAGKMEIERAALSLDEIVRSSLYAFREKALKNRIQLEVREGEKENLIIEGDPRKVKQVLYNLVGNAVKFTPAGGRVEIGTRFVEESTGRTPPGDPPVQGYIEVYVKDTGIGIKAEDIPKLFKEFTQLQEPYTKEYEGTGLGLALSKKIVELHGGRIRVESEFGKGSTFTFTIPARRKTV</sequence>
<dbReference type="Gene3D" id="1.10.287.130">
    <property type="match status" value="1"/>
</dbReference>
<evidence type="ECO:0000259" key="19">
    <source>
        <dbReference type="PROSITE" id="PS50839"/>
    </source>
</evidence>
<dbReference type="InterPro" id="IPR006189">
    <property type="entry name" value="CHASE_dom"/>
</dbReference>
<keyword evidence="7" id="KW-0547">Nucleotide-binding</keyword>
<evidence type="ECO:0000259" key="16">
    <source>
        <dbReference type="PROSITE" id="PS50109"/>
    </source>
</evidence>
<reference evidence="20" key="2">
    <citation type="submission" date="2021-08" db="EMBL/GenBank/DDBJ databases">
        <authorList>
            <person name="Dalcin Martins P."/>
        </authorList>
    </citation>
    <scope>NUCLEOTIDE SEQUENCE</scope>
    <source>
        <strain evidence="20">MAG_39</strain>
    </source>
</reference>
<dbReference type="SUPFAM" id="SSF47384">
    <property type="entry name" value="Homodimeric domain of signal transducing histidine kinase"/>
    <property type="match status" value="1"/>
</dbReference>
<proteinExistence type="predicted"/>
<dbReference type="CDD" id="cd16922">
    <property type="entry name" value="HATPase_EvgS-ArcB-TorS-like"/>
    <property type="match status" value="1"/>
</dbReference>
<dbReference type="InterPro" id="IPR000014">
    <property type="entry name" value="PAS"/>
</dbReference>
<keyword evidence="9" id="KW-0067">ATP-binding</keyword>
<keyword evidence="5" id="KW-0808">Transferase</keyword>
<dbReference type="PANTHER" id="PTHR43047:SF63">
    <property type="entry name" value="HISTIDINE KINASE"/>
    <property type="match status" value="1"/>
</dbReference>
<name>A0A953M2W6_9BACT</name>
<keyword evidence="8" id="KW-0418">Kinase</keyword>
<evidence type="ECO:0000256" key="1">
    <source>
        <dbReference type="ARBA" id="ARBA00000085"/>
    </source>
</evidence>
<dbReference type="SMART" id="SM00387">
    <property type="entry name" value="HATPase_c"/>
    <property type="match status" value="1"/>
</dbReference>
<dbReference type="AlphaFoldDB" id="A0A953M2W6"/>
<evidence type="ECO:0000313" key="21">
    <source>
        <dbReference type="Proteomes" id="UP000705867"/>
    </source>
</evidence>
<evidence type="ECO:0000256" key="4">
    <source>
        <dbReference type="ARBA" id="ARBA00022553"/>
    </source>
</evidence>
<gene>
    <name evidence="20" type="ORF">K8I29_17370</name>
</gene>
<feature type="domain" description="Histidine kinase" evidence="16">
    <location>
        <begin position="527"/>
        <end position="761"/>
    </location>
</feature>
<dbReference type="GO" id="GO:0009927">
    <property type="term" value="F:histidine phosphotransfer kinase activity"/>
    <property type="evidence" value="ECO:0007669"/>
    <property type="project" value="TreeGrafter"/>
</dbReference>
<dbReference type="GO" id="GO:0005524">
    <property type="term" value="F:ATP binding"/>
    <property type="evidence" value="ECO:0007669"/>
    <property type="project" value="UniProtKB-KW"/>
</dbReference>
<dbReference type="PANTHER" id="PTHR43047">
    <property type="entry name" value="TWO-COMPONENT HISTIDINE PROTEIN KINASE"/>
    <property type="match status" value="1"/>
</dbReference>
<dbReference type="FunFam" id="3.30.565.10:FF:000010">
    <property type="entry name" value="Sensor histidine kinase RcsC"/>
    <property type="match status" value="1"/>
</dbReference>
<dbReference type="EC" id="2.7.13.3" evidence="3"/>
<dbReference type="PROSITE" id="PS50839">
    <property type="entry name" value="CHASE"/>
    <property type="match status" value="1"/>
</dbReference>
<dbReference type="GO" id="GO:0000155">
    <property type="term" value="F:phosphorelay sensor kinase activity"/>
    <property type="evidence" value="ECO:0007669"/>
    <property type="project" value="InterPro"/>
</dbReference>
<dbReference type="InterPro" id="IPR005467">
    <property type="entry name" value="His_kinase_dom"/>
</dbReference>
<keyword evidence="10 15" id="KW-1133">Transmembrane helix</keyword>
<keyword evidence="4" id="KW-0597">Phosphoprotein</keyword>
<dbReference type="NCBIfam" id="TIGR00229">
    <property type="entry name" value="sensory_box"/>
    <property type="match status" value="1"/>
</dbReference>
<evidence type="ECO:0000256" key="8">
    <source>
        <dbReference type="ARBA" id="ARBA00022777"/>
    </source>
</evidence>
<dbReference type="InterPro" id="IPR036097">
    <property type="entry name" value="HisK_dim/P_sf"/>
</dbReference>
<reference evidence="20" key="1">
    <citation type="journal article" date="2021" name="bioRxiv">
        <title>Unraveling nitrogen, sulfur and carbon metabolic pathways and microbial community transcriptional responses to substrate deprivation and toxicity stresses in a bioreactor mimicking anoxic brackish coastal sediment conditions.</title>
        <authorList>
            <person name="Martins P.D."/>
            <person name="Echeveste M.J."/>
            <person name="Arshad A."/>
            <person name="Kurth J."/>
            <person name="Ouboter H."/>
            <person name="Jetten M.S.M."/>
            <person name="Welte C.U."/>
        </authorList>
    </citation>
    <scope>NUCLEOTIDE SEQUENCE</scope>
    <source>
        <strain evidence="20">MAG_39</strain>
    </source>
</reference>
<dbReference type="SMART" id="SM00091">
    <property type="entry name" value="PAS"/>
    <property type="match status" value="1"/>
</dbReference>
<dbReference type="InterPro" id="IPR013767">
    <property type="entry name" value="PAS_fold"/>
</dbReference>
<evidence type="ECO:0000256" key="9">
    <source>
        <dbReference type="ARBA" id="ARBA00022840"/>
    </source>
</evidence>
<dbReference type="InterPro" id="IPR001610">
    <property type="entry name" value="PAC"/>
</dbReference>
<accession>A0A953M2W6</accession>
<dbReference type="Gene3D" id="3.30.450.350">
    <property type="entry name" value="CHASE domain"/>
    <property type="match status" value="1"/>
</dbReference>
<keyword evidence="13" id="KW-0131">Cell cycle</keyword>
<evidence type="ECO:0000256" key="5">
    <source>
        <dbReference type="ARBA" id="ARBA00022679"/>
    </source>
</evidence>
<evidence type="ECO:0000259" key="18">
    <source>
        <dbReference type="PROSITE" id="PS50113"/>
    </source>
</evidence>
<evidence type="ECO:0000256" key="10">
    <source>
        <dbReference type="ARBA" id="ARBA00022989"/>
    </source>
</evidence>
<dbReference type="Proteomes" id="UP000705867">
    <property type="component" value="Unassembled WGS sequence"/>
</dbReference>
<feature type="coiled-coil region" evidence="14">
    <location>
        <begin position="348"/>
        <end position="375"/>
    </location>
</feature>
<dbReference type="GO" id="GO:0005886">
    <property type="term" value="C:plasma membrane"/>
    <property type="evidence" value="ECO:0007669"/>
    <property type="project" value="TreeGrafter"/>
</dbReference>
<comment type="catalytic activity">
    <reaction evidence="1">
        <text>ATP + protein L-histidine = ADP + protein N-phospho-L-histidine.</text>
        <dbReference type="EC" id="2.7.13.3"/>
    </reaction>
</comment>
<dbReference type="InterPro" id="IPR036890">
    <property type="entry name" value="HATPase_C_sf"/>
</dbReference>
<keyword evidence="12 15" id="KW-0472">Membrane</keyword>
<evidence type="ECO:0000256" key="11">
    <source>
        <dbReference type="ARBA" id="ARBA00023012"/>
    </source>
</evidence>
<keyword evidence="6 15" id="KW-0812">Transmembrane</keyword>
<dbReference type="Pfam" id="PF02518">
    <property type="entry name" value="HATPase_c"/>
    <property type="match status" value="1"/>
</dbReference>
<dbReference type="SUPFAM" id="SSF55874">
    <property type="entry name" value="ATPase domain of HSP90 chaperone/DNA topoisomerase II/histidine kinase"/>
    <property type="match status" value="1"/>
</dbReference>
<dbReference type="GO" id="GO:0006355">
    <property type="term" value="P:regulation of DNA-templated transcription"/>
    <property type="evidence" value="ECO:0007669"/>
    <property type="project" value="InterPro"/>
</dbReference>
<dbReference type="InterPro" id="IPR003594">
    <property type="entry name" value="HATPase_dom"/>
</dbReference>
<feature type="domain" description="PAS" evidence="17">
    <location>
        <begin position="365"/>
        <end position="435"/>
    </location>
</feature>
<organism evidence="20 21">
    <name type="scientific">Candidatus Nitrobium versatile</name>
    <dbReference type="NCBI Taxonomy" id="2884831"/>
    <lineage>
        <taxon>Bacteria</taxon>
        <taxon>Pseudomonadati</taxon>
        <taxon>Nitrospirota</taxon>
        <taxon>Nitrospiria</taxon>
        <taxon>Nitrospirales</taxon>
        <taxon>Nitrospiraceae</taxon>
        <taxon>Candidatus Nitrobium</taxon>
    </lineage>
</organism>
<evidence type="ECO:0000313" key="20">
    <source>
        <dbReference type="EMBL" id="MBZ0157969.1"/>
    </source>
</evidence>
<keyword evidence="11" id="KW-0902">Two-component regulatory system</keyword>
<dbReference type="PRINTS" id="PR00344">
    <property type="entry name" value="BCTRLSENSOR"/>
</dbReference>
<dbReference type="InterPro" id="IPR004358">
    <property type="entry name" value="Sig_transdc_His_kin-like_C"/>
</dbReference>
<dbReference type="PROSITE" id="PS50113">
    <property type="entry name" value="PAC"/>
    <property type="match status" value="1"/>
</dbReference>
<dbReference type="SMART" id="SM00086">
    <property type="entry name" value="PAC"/>
    <property type="match status" value="1"/>
</dbReference>
<dbReference type="Pfam" id="PF00512">
    <property type="entry name" value="HisKA"/>
    <property type="match status" value="1"/>
</dbReference>
<dbReference type="SMART" id="SM01079">
    <property type="entry name" value="CHASE"/>
    <property type="match status" value="1"/>
</dbReference>
<evidence type="ECO:0000256" key="13">
    <source>
        <dbReference type="ARBA" id="ARBA00023306"/>
    </source>
</evidence>
<evidence type="ECO:0000256" key="15">
    <source>
        <dbReference type="SAM" id="Phobius"/>
    </source>
</evidence>
<evidence type="ECO:0000256" key="2">
    <source>
        <dbReference type="ARBA" id="ARBA00004370"/>
    </source>
</evidence>
<evidence type="ECO:0000256" key="12">
    <source>
        <dbReference type="ARBA" id="ARBA00023136"/>
    </source>
</evidence>
<dbReference type="Gene3D" id="3.30.565.10">
    <property type="entry name" value="Histidine kinase-like ATPase, C-terminal domain"/>
    <property type="match status" value="1"/>
</dbReference>
<dbReference type="InterPro" id="IPR000700">
    <property type="entry name" value="PAS-assoc_C"/>
</dbReference>
<evidence type="ECO:0000256" key="14">
    <source>
        <dbReference type="SAM" id="Coils"/>
    </source>
</evidence>
<protein>
    <recommendedName>
        <fullName evidence="3">histidine kinase</fullName>
        <ecNumber evidence="3">2.7.13.3</ecNumber>
    </recommendedName>
</protein>
<evidence type="ECO:0000259" key="17">
    <source>
        <dbReference type="PROSITE" id="PS50112"/>
    </source>
</evidence>
<dbReference type="EMBL" id="JAIOIV010000132">
    <property type="protein sequence ID" value="MBZ0157969.1"/>
    <property type="molecule type" value="Genomic_DNA"/>
</dbReference>
<dbReference type="Pfam" id="PF03924">
    <property type="entry name" value="CHASE"/>
    <property type="match status" value="1"/>
</dbReference>
<dbReference type="CDD" id="cd00130">
    <property type="entry name" value="PAS"/>
    <property type="match status" value="1"/>
</dbReference>
<dbReference type="CDD" id="cd00082">
    <property type="entry name" value="HisKA"/>
    <property type="match status" value="1"/>
</dbReference>
<feature type="transmembrane region" description="Helical" evidence="15">
    <location>
        <begin position="7"/>
        <end position="31"/>
    </location>
</feature>
<dbReference type="Pfam" id="PF00989">
    <property type="entry name" value="PAS"/>
    <property type="match status" value="1"/>
</dbReference>
<evidence type="ECO:0000256" key="3">
    <source>
        <dbReference type="ARBA" id="ARBA00012438"/>
    </source>
</evidence>
<evidence type="ECO:0000256" key="7">
    <source>
        <dbReference type="ARBA" id="ARBA00022741"/>
    </source>
</evidence>
<dbReference type="InterPro" id="IPR003661">
    <property type="entry name" value="HisK_dim/P_dom"/>
</dbReference>
<keyword evidence="14" id="KW-0175">Coiled coil</keyword>
<dbReference type="SMART" id="SM00388">
    <property type="entry name" value="HisKA"/>
    <property type="match status" value="1"/>
</dbReference>
<feature type="domain" description="PAC" evidence="18">
    <location>
        <begin position="435"/>
        <end position="491"/>
    </location>
</feature>
<dbReference type="InterPro" id="IPR042240">
    <property type="entry name" value="CHASE_sf"/>
</dbReference>
<dbReference type="Gene3D" id="3.30.450.20">
    <property type="entry name" value="PAS domain"/>
    <property type="match status" value="1"/>
</dbReference>
<dbReference type="SUPFAM" id="SSF55785">
    <property type="entry name" value="PYP-like sensor domain (PAS domain)"/>
    <property type="match status" value="1"/>
</dbReference>
<comment type="subcellular location">
    <subcellularLocation>
        <location evidence="2">Membrane</location>
    </subcellularLocation>
</comment>
<dbReference type="PROSITE" id="PS50112">
    <property type="entry name" value="PAS"/>
    <property type="match status" value="1"/>
</dbReference>